<dbReference type="EMBL" id="JH658083">
    <property type="protein sequence ID" value="EXM14112.1"/>
    <property type="molecule type" value="Genomic_DNA"/>
</dbReference>
<keyword evidence="4" id="KW-0472">Membrane</keyword>
<dbReference type="PRINTS" id="PR00420">
    <property type="entry name" value="RNGMNOXGNASE"/>
</dbReference>
<accession>X0KZ80</accession>
<dbReference type="PANTHER" id="PTHR46865:SF7">
    <property type="entry name" value="MONOOXYGENASE, PUTATIVE (AFU_ORTHOLOGUE AFUA_8G07040)-RELATED"/>
    <property type="match status" value="1"/>
</dbReference>
<keyword evidence="1" id="KW-0285">Flavoprotein</keyword>
<feature type="transmembrane region" description="Helical" evidence="4">
    <location>
        <begin position="373"/>
        <end position="393"/>
    </location>
</feature>
<protein>
    <recommendedName>
        <fullName evidence="5">FAD-binding domain-containing protein</fullName>
    </recommendedName>
</protein>
<sequence>MAQLKILICGAGIAGNALAYWLARQQHDVTVIERHPDLRSNGLQIDIRGHGIEVLKRMGLETAFRAMSVKEQGLEFVNSSGKVIAYFPANTTGKGLQSFTTDYEIMRGDIIRLLYERAKDHVRFVFGTSINDFEQLDDSVEVRFSNGDKGRYDLVIGADGQWSRTRKQMLGPGVEDPINFLGVYAGYFTFARQIEKGEAYNGTAYIAPGKRLLFTRRHTPDRVQVYLVGLVESERVMAARQGGVEEEKAVLTELFGSAGWRSEELVKELNASTDFYCEHMGVIRLDSWSDGRVGLVGDAAYCPTATTGMGTTSSLVGAYVLAGEIQRHFSRTGTSKETVPDALHSYEERFRPFMKTVQNGIEKDKTYWHKMPTGSFVLAALNLFLAIASFFRLDVLAKNIMREDTGDWKLPDYEEMDLRKKKE</sequence>
<evidence type="ECO:0000313" key="6">
    <source>
        <dbReference type="EMBL" id="EXM14112.1"/>
    </source>
</evidence>
<evidence type="ECO:0000256" key="4">
    <source>
        <dbReference type="SAM" id="Phobius"/>
    </source>
</evidence>
<dbReference type="Proteomes" id="UP000030701">
    <property type="component" value="Unassembled WGS sequence"/>
</dbReference>
<dbReference type="OrthoDB" id="655030at2759"/>
<keyword evidence="4" id="KW-0812">Transmembrane</keyword>
<dbReference type="HOGENOM" id="CLU_009665_1_1_1"/>
<reference evidence="6" key="1">
    <citation type="submission" date="2011-11" db="EMBL/GenBank/DDBJ databases">
        <title>The Genome Sequence of Fusarium oxysporum Cotton.</title>
        <authorList>
            <consortium name="The Broad Institute Genome Sequencing Platform"/>
            <person name="Ma L.-J."/>
            <person name="Gale L.R."/>
            <person name="Schwartz D.C."/>
            <person name="Zhou S."/>
            <person name="Corby-Kistler H."/>
            <person name="Young S.K."/>
            <person name="Zeng Q."/>
            <person name="Gargeya S."/>
            <person name="Fitzgerald M."/>
            <person name="Haas B."/>
            <person name="Abouelleil A."/>
            <person name="Alvarado L."/>
            <person name="Arachchi H.M."/>
            <person name="Berlin A."/>
            <person name="Brown A."/>
            <person name="Chapman S.B."/>
            <person name="Chen Z."/>
            <person name="Dunbar C."/>
            <person name="Freedman E."/>
            <person name="Gearin G."/>
            <person name="Goldberg J."/>
            <person name="Griggs A."/>
            <person name="Gujja S."/>
            <person name="Heiman D."/>
            <person name="Howarth C."/>
            <person name="Larson L."/>
            <person name="Lui A."/>
            <person name="MacDonald P.J.P."/>
            <person name="Montmayeur A."/>
            <person name="Murphy C."/>
            <person name="Neiman D."/>
            <person name="Pearson M."/>
            <person name="Priest M."/>
            <person name="Roberts A."/>
            <person name="Saif S."/>
            <person name="Shea T."/>
            <person name="Shenoy N."/>
            <person name="Sisk P."/>
            <person name="Stolte C."/>
            <person name="Sykes S."/>
            <person name="Wortman J."/>
            <person name="Nusbaum C."/>
            <person name="Birren B."/>
        </authorList>
    </citation>
    <scope>NUCLEOTIDE SEQUENCE [LARGE SCALE GENOMIC DNA]</scope>
    <source>
        <strain evidence="6">25433</strain>
    </source>
</reference>
<evidence type="ECO:0000256" key="1">
    <source>
        <dbReference type="ARBA" id="ARBA00022630"/>
    </source>
</evidence>
<evidence type="ECO:0000256" key="2">
    <source>
        <dbReference type="ARBA" id="ARBA00022827"/>
    </source>
</evidence>
<proteinExistence type="predicted"/>
<dbReference type="GO" id="GO:0071949">
    <property type="term" value="F:FAD binding"/>
    <property type="evidence" value="ECO:0007669"/>
    <property type="project" value="InterPro"/>
</dbReference>
<gene>
    <name evidence="6" type="ORF">FOTG_17472</name>
</gene>
<dbReference type="PANTHER" id="PTHR46865">
    <property type="entry name" value="OXIDOREDUCTASE-RELATED"/>
    <property type="match status" value="1"/>
</dbReference>
<dbReference type="AlphaFoldDB" id="X0KZ80"/>
<feature type="domain" description="FAD-binding" evidence="5">
    <location>
        <begin position="5"/>
        <end position="357"/>
    </location>
</feature>
<dbReference type="InterPro" id="IPR002938">
    <property type="entry name" value="FAD-bd"/>
</dbReference>
<dbReference type="Gene3D" id="3.50.50.60">
    <property type="entry name" value="FAD/NAD(P)-binding domain"/>
    <property type="match status" value="1"/>
</dbReference>
<dbReference type="GO" id="GO:0016491">
    <property type="term" value="F:oxidoreductase activity"/>
    <property type="evidence" value="ECO:0007669"/>
    <property type="project" value="UniProtKB-KW"/>
</dbReference>
<dbReference type="SUPFAM" id="SSF51905">
    <property type="entry name" value="FAD/NAD(P)-binding domain"/>
    <property type="match status" value="1"/>
</dbReference>
<keyword evidence="4" id="KW-1133">Transmembrane helix</keyword>
<keyword evidence="2" id="KW-0274">FAD</keyword>
<dbReference type="InterPro" id="IPR036188">
    <property type="entry name" value="FAD/NAD-bd_sf"/>
</dbReference>
<name>X0KZ80_FUSOX</name>
<dbReference type="InterPro" id="IPR051704">
    <property type="entry name" value="FAD_aromatic-hydroxylase"/>
</dbReference>
<dbReference type="Pfam" id="PF01494">
    <property type="entry name" value="FAD_binding_3"/>
    <property type="match status" value="1"/>
</dbReference>
<evidence type="ECO:0000259" key="5">
    <source>
        <dbReference type="Pfam" id="PF01494"/>
    </source>
</evidence>
<keyword evidence="3" id="KW-0560">Oxidoreductase</keyword>
<evidence type="ECO:0000256" key="3">
    <source>
        <dbReference type="ARBA" id="ARBA00023002"/>
    </source>
</evidence>
<organism evidence="6">
    <name type="scientific">Fusarium oxysporum f. sp. vasinfectum 25433</name>
    <dbReference type="NCBI Taxonomy" id="1089449"/>
    <lineage>
        <taxon>Eukaryota</taxon>
        <taxon>Fungi</taxon>
        <taxon>Dikarya</taxon>
        <taxon>Ascomycota</taxon>
        <taxon>Pezizomycotina</taxon>
        <taxon>Sordariomycetes</taxon>
        <taxon>Hypocreomycetidae</taxon>
        <taxon>Hypocreales</taxon>
        <taxon>Nectriaceae</taxon>
        <taxon>Fusarium</taxon>
        <taxon>Fusarium oxysporum species complex</taxon>
    </lineage>
</organism>
<reference evidence="6" key="2">
    <citation type="submission" date="2012-05" db="EMBL/GenBank/DDBJ databases">
        <title>The Genome Annotation of Fusarium oxysporum Cotton.</title>
        <authorList>
            <consortium name="The Broad Institute Genomics Platform"/>
            <person name="Ma L.-J."/>
            <person name="Corby-Kistler H."/>
            <person name="Broz K."/>
            <person name="Gale L.R."/>
            <person name="Jonkers W."/>
            <person name="O'Donnell K."/>
            <person name="Ploetz R."/>
            <person name="Steinberg C."/>
            <person name="Schwartz D.C."/>
            <person name="VanEtten H."/>
            <person name="Zhou S."/>
            <person name="Young S.K."/>
            <person name="Zeng Q."/>
            <person name="Gargeya S."/>
            <person name="Fitzgerald M."/>
            <person name="Abouelleil A."/>
            <person name="Alvarado L."/>
            <person name="Chapman S.B."/>
            <person name="Gainer-Dewar J."/>
            <person name="Goldberg J."/>
            <person name="Griggs A."/>
            <person name="Gujja S."/>
            <person name="Hansen M."/>
            <person name="Howarth C."/>
            <person name="Imamovic A."/>
            <person name="Ireland A."/>
            <person name="Larimer J."/>
            <person name="McCowan C."/>
            <person name="Murphy C."/>
            <person name="Pearson M."/>
            <person name="Poon T.W."/>
            <person name="Priest M."/>
            <person name="Roberts A."/>
            <person name="Saif S."/>
            <person name="Shea T."/>
            <person name="Sykes S."/>
            <person name="Wortman J."/>
            <person name="Nusbaum C."/>
            <person name="Birren B."/>
        </authorList>
    </citation>
    <scope>NUCLEOTIDE SEQUENCE</scope>
    <source>
        <strain evidence="6">25433</strain>
    </source>
</reference>